<dbReference type="AlphaFoldDB" id="A8GM26"/>
<dbReference type="KEGG" id="rak:A1C_00590"/>
<gene>
    <name evidence="2" type="ordered locus">A1C_00590</name>
</gene>
<evidence type="ECO:0000256" key="1">
    <source>
        <dbReference type="SAM" id="MobiDB-lite"/>
    </source>
</evidence>
<protein>
    <submittedName>
        <fullName evidence="2">Uncharacterized protein</fullName>
    </submittedName>
</protein>
<organism evidence="2 3">
    <name type="scientific">Rickettsia akari (strain Hartford)</name>
    <dbReference type="NCBI Taxonomy" id="293614"/>
    <lineage>
        <taxon>Bacteria</taxon>
        <taxon>Pseudomonadati</taxon>
        <taxon>Pseudomonadota</taxon>
        <taxon>Alphaproteobacteria</taxon>
        <taxon>Rickettsiales</taxon>
        <taxon>Rickettsiaceae</taxon>
        <taxon>Rickettsieae</taxon>
        <taxon>Rickettsia</taxon>
        <taxon>spotted fever group</taxon>
    </lineage>
</organism>
<dbReference type="Proteomes" id="UP000006830">
    <property type="component" value="Chromosome"/>
</dbReference>
<proteinExistence type="predicted"/>
<sequence length="24" mass="2598">MYANETTAASSDEVHTGEANEKLE</sequence>
<evidence type="ECO:0000313" key="3">
    <source>
        <dbReference type="Proteomes" id="UP000006830"/>
    </source>
</evidence>
<name>A8GM26_RICAH</name>
<dbReference type="EMBL" id="CP000847">
    <property type="protein sequence ID" value="ABV74451.1"/>
    <property type="molecule type" value="Genomic_DNA"/>
</dbReference>
<evidence type="ECO:0000313" key="2">
    <source>
        <dbReference type="EMBL" id="ABV74451.1"/>
    </source>
</evidence>
<reference evidence="2" key="1">
    <citation type="submission" date="2007-09" db="EMBL/GenBank/DDBJ databases">
        <title>Complete Genome Sequence of Rickettsia akari.</title>
        <authorList>
            <person name="Madan A."/>
            <person name="Fahey J."/>
            <person name="Helton E."/>
            <person name="Ketteman M."/>
            <person name="Madan A."/>
            <person name="Rodrigues S."/>
            <person name="Sanchez A."/>
            <person name="Whiting M."/>
            <person name="Dasch G."/>
            <person name="Eremeeva M."/>
        </authorList>
    </citation>
    <scope>NUCLEOTIDE SEQUENCE</scope>
    <source>
        <strain evidence="2">Hartford</strain>
    </source>
</reference>
<feature type="compositionally biased region" description="Basic and acidic residues" evidence="1">
    <location>
        <begin position="12"/>
        <end position="24"/>
    </location>
</feature>
<dbReference type="HOGENOM" id="CLU_3421159_0_0_5"/>
<feature type="compositionally biased region" description="Polar residues" evidence="1">
    <location>
        <begin position="1"/>
        <end position="10"/>
    </location>
</feature>
<feature type="region of interest" description="Disordered" evidence="1">
    <location>
        <begin position="1"/>
        <end position="24"/>
    </location>
</feature>
<accession>A8GM26</accession>
<keyword evidence="3" id="KW-1185">Reference proteome</keyword>